<dbReference type="GO" id="GO:0046872">
    <property type="term" value="F:metal ion binding"/>
    <property type="evidence" value="ECO:0007669"/>
    <property type="project" value="UniProtKB-KW"/>
</dbReference>
<accession>A0A6L8SZ67</accession>
<comment type="cofactor">
    <cofactor evidence="8">
        <name>Mg(2+)</name>
        <dbReference type="ChEBI" id="CHEBI:18420"/>
    </cofactor>
</comment>
<feature type="binding site" evidence="8">
    <location>
        <position position="96"/>
    </location>
    <ligand>
        <name>Mg(2+)</name>
        <dbReference type="ChEBI" id="CHEBI:18420"/>
    </ligand>
</feature>
<dbReference type="PANTHER" id="PTHR19136">
    <property type="entry name" value="MOLYBDENUM COFACTOR GUANYLYLTRANSFERASE"/>
    <property type="match status" value="1"/>
</dbReference>
<evidence type="ECO:0000256" key="6">
    <source>
        <dbReference type="ARBA" id="ARBA00023134"/>
    </source>
</evidence>
<dbReference type="GO" id="GO:0005525">
    <property type="term" value="F:GTP binding"/>
    <property type="evidence" value="ECO:0007669"/>
    <property type="project" value="UniProtKB-UniRule"/>
</dbReference>
<dbReference type="Gene3D" id="3.90.550.10">
    <property type="entry name" value="Spore Coat Polysaccharide Biosynthesis Protein SpsA, Chain A"/>
    <property type="match status" value="1"/>
</dbReference>
<comment type="subcellular location">
    <subcellularLocation>
        <location evidence="8">Cytoplasm</location>
    </subcellularLocation>
</comment>
<dbReference type="HAMAP" id="MF_00316">
    <property type="entry name" value="MobA"/>
    <property type="match status" value="1"/>
</dbReference>
<comment type="domain">
    <text evidence="8">The N-terminal domain determines nucleotide recognition and specific binding, while the C-terminal domain determines the specific binding to the target protein.</text>
</comment>
<dbReference type="SUPFAM" id="SSF53448">
    <property type="entry name" value="Nucleotide-diphospho-sugar transferases"/>
    <property type="match status" value="1"/>
</dbReference>
<dbReference type="PANTHER" id="PTHR19136:SF81">
    <property type="entry name" value="MOLYBDENUM COFACTOR GUANYLYLTRANSFERASE"/>
    <property type="match status" value="1"/>
</dbReference>
<keyword evidence="6 8" id="KW-0342">GTP-binding</keyword>
<sequence length="197" mass="22024">MRKKEISMIILAGGASSRMGRDKSDLTIDGKTFLEMQIEKGEKLGISDILLSGYHGENKYKYPIIPDRFPGKGPLGGLEACFRKAKNPYCLVLGVDVPLVPAEELTALIRQSLHSDAKAVILSHSGHEEPLMGVYCTDLADAMLEEITERKGAVFAFLRKNGYECYESQVADWYFSNINDPETYKEIPGNHFIEKYV</sequence>
<keyword evidence="2 8" id="KW-0808">Transferase</keyword>
<feature type="binding site" evidence="8">
    <location>
        <position position="67"/>
    </location>
    <ligand>
        <name>GTP</name>
        <dbReference type="ChEBI" id="CHEBI:37565"/>
    </ligand>
</feature>
<dbReference type="InterPro" id="IPR025877">
    <property type="entry name" value="MobA-like_NTP_Trfase"/>
</dbReference>
<dbReference type="CDD" id="cd02503">
    <property type="entry name" value="MobA"/>
    <property type="match status" value="1"/>
</dbReference>
<comment type="similarity">
    <text evidence="8">Belongs to the MobA family.</text>
</comment>
<dbReference type="Proteomes" id="UP000477285">
    <property type="component" value="Unassembled WGS sequence"/>
</dbReference>
<evidence type="ECO:0000256" key="8">
    <source>
        <dbReference type="HAMAP-Rule" id="MF_00316"/>
    </source>
</evidence>
<dbReference type="GO" id="GO:0005737">
    <property type="term" value="C:cytoplasm"/>
    <property type="evidence" value="ECO:0007669"/>
    <property type="project" value="UniProtKB-SubCell"/>
</dbReference>
<protein>
    <recommendedName>
        <fullName evidence="8">Probable molybdenum cofactor guanylyltransferase</fullName>
        <shortName evidence="8">MoCo guanylyltransferase</shortName>
        <ecNumber evidence="8">2.7.7.77</ecNumber>
    </recommendedName>
    <alternativeName>
        <fullName evidence="8">GTP:molybdopterin guanylyltransferase</fullName>
    </alternativeName>
    <alternativeName>
        <fullName evidence="8">Mo-MPT guanylyltransferase</fullName>
    </alternativeName>
    <alternativeName>
        <fullName evidence="8">Molybdopterin guanylyltransferase</fullName>
    </alternativeName>
    <alternativeName>
        <fullName evidence="8">Molybdopterin-guanine dinucleotide synthase</fullName>
        <shortName evidence="8">MGD synthase</shortName>
    </alternativeName>
</protein>
<dbReference type="Pfam" id="PF12804">
    <property type="entry name" value="NTP_transf_3"/>
    <property type="match status" value="1"/>
</dbReference>
<comment type="function">
    <text evidence="8">Transfers a GMP moiety from GTP to Mo-molybdopterin (Mo-MPT) cofactor (Moco or molybdenum cofactor) to form Mo-molybdopterin guanine dinucleotide (Mo-MGD) cofactor.</text>
</comment>
<evidence type="ECO:0000256" key="3">
    <source>
        <dbReference type="ARBA" id="ARBA00022723"/>
    </source>
</evidence>
<feature type="binding site" evidence="8">
    <location>
        <position position="96"/>
    </location>
    <ligand>
        <name>GTP</name>
        <dbReference type="ChEBI" id="CHEBI:37565"/>
    </ligand>
</feature>
<gene>
    <name evidence="8" type="primary">mobA</name>
    <name evidence="10" type="ORF">GT728_05215</name>
</gene>
<evidence type="ECO:0000256" key="4">
    <source>
        <dbReference type="ARBA" id="ARBA00022741"/>
    </source>
</evidence>
<name>A0A6L8SZ67_9FIRM</name>
<comment type="catalytic activity">
    <reaction evidence="8">
        <text>Mo-molybdopterin + GTP + H(+) = Mo-molybdopterin guanine dinucleotide + diphosphate</text>
        <dbReference type="Rhea" id="RHEA:34243"/>
        <dbReference type="ChEBI" id="CHEBI:15378"/>
        <dbReference type="ChEBI" id="CHEBI:33019"/>
        <dbReference type="ChEBI" id="CHEBI:37565"/>
        <dbReference type="ChEBI" id="CHEBI:71302"/>
        <dbReference type="ChEBI" id="CHEBI:71310"/>
        <dbReference type="EC" id="2.7.7.77"/>
    </reaction>
</comment>
<evidence type="ECO:0000313" key="11">
    <source>
        <dbReference type="Proteomes" id="UP000477285"/>
    </source>
</evidence>
<evidence type="ECO:0000256" key="5">
    <source>
        <dbReference type="ARBA" id="ARBA00022842"/>
    </source>
</evidence>
<feature type="domain" description="MobA-like NTP transferase" evidence="9">
    <location>
        <begin position="9"/>
        <end position="153"/>
    </location>
</feature>
<dbReference type="GO" id="GO:0006777">
    <property type="term" value="P:Mo-molybdopterin cofactor biosynthetic process"/>
    <property type="evidence" value="ECO:0007669"/>
    <property type="project" value="UniProtKB-KW"/>
</dbReference>
<comment type="caution">
    <text evidence="8">Lacks conserved residue(s) required for the propagation of feature annotation.</text>
</comment>
<keyword evidence="5 8" id="KW-0460">Magnesium</keyword>
<dbReference type="GO" id="GO:0061603">
    <property type="term" value="F:molybdenum cofactor guanylyltransferase activity"/>
    <property type="evidence" value="ECO:0007669"/>
    <property type="project" value="UniProtKB-EC"/>
</dbReference>
<feature type="binding site" evidence="8">
    <location>
        <position position="23"/>
    </location>
    <ligand>
        <name>GTP</name>
        <dbReference type="ChEBI" id="CHEBI:37565"/>
    </ligand>
</feature>
<evidence type="ECO:0000313" key="10">
    <source>
        <dbReference type="EMBL" id="MZL32619.1"/>
    </source>
</evidence>
<dbReference type="RefSeq" id="WP_161233488.1">
    <property type="nucleotide sequence ID" value="NZ_JADNBQ010000073.1"/>
</dbReference>
<dbReference type="InterPro" id="IPR029044">
    <property type="entry name" value="Nucleotide-diphossugar_trans"/>
</dbReference>
<keyword evidence="7 8" id="KW-0501">Molybdenum cofactor biosynthesis</keyword>
<keyword evidence="3 8" id="KW-0479">Metal-binding</keyword>
<evidence type="ECO:0000256" key="7">
    <source>
        <dbReference type="ARBA" id="ARBA00023150"/>
    </source>
</evidence>
<dbReference type="EC" id="2.7.7.77" evidence="8"/>
<dbReference type="EMBL" id="WWVQ01000009">
    <property type="protein sequence ID" value="MZL32619.1"/>
    <property type="molecule type" value="Genomic_DNA"/>
</dbReference>
<dbReference type="InterPro" id="IPR013482">
    <property type="entry name" value="Molybde_CF_guanTrfase"/>
</dbReference>
<evidence type="ECO:0000259" key="9">
    <source>
        <dbReference type="Pfam" id="PF12804"/>
    </source>
</evidence>
<keyword evidence="1 8" id="KW-0963">Cytoplasm</keyword>
<evidence type="ECO:0000256" key="1">
    <source>
        <dbReference type="ARBA" id="ARBA00022490"/>
    </source>
</evidence>
<feature type="binding site" evidence="8">
    <location>
        <begin position="11"/>
        <end position="13"/>
    </location>
    <ligand>
        <name>GTP</name>
        <dbReference type="ChEBI" id="CHEBI:37565"/>
    </ligand>
</feature>
<organism evidence="10 11">
    <name type="scientific">Blautia wexlerae</name>
    <dbReference type="NCBI Taxonomy" id="418240"/>
    <lineage>
        <taxon>Bacteria</taxon>
        <taxon>Bacillati</taxon>
        <taxon>Bacillota</taxon>
        <taxon>Clostridia</taxon>
        <taxon>Lachnospirales</taxon>
        <taxon>Lachnospiraceae</taxon>
        <taxon>Blautia</taxon>
    </lineage>
</organism>
<keyword evidence="4 8" id="KW-0547">Nucleotide-binding</keyword>
<evidence type="ECO:0000256" key="2">
    <source>
        <dbReference type="ARBA" id="ARBA00022679"/>
    </source>
</evidence>
<reference evidence="10 11" key="1">
    <citation type="journal article" date="2019" name="Nat. Med.">
        <title>A library of human gut bacterial isolates paired with longitudinal multiomics data enables mechanistic microbiome research.</title>
        <authorList>
            <person name="Poyet M."/>
            <person name="Groussin M."/>
            <person name="Gibbons S.M."/>
            <person name="Avila-Pacheco J."/>
            <person name="Jiang X."/>
            <person name="Kearney S.M."/>
            <person name="Perrotta A.R."/>
            <person name="Berdy B."/>
            <person name="Zhao S."/>
            <person name="Lieberman T.D."/>
            <person name="Swanson P.K."/>
            <person name="Smith M."/>
            <person name="Roesemann S."/>
            <person name="Alexander J.E."/>
            <person name="Rich S.A."/>
            <person name="Livny J."/>
            <person name="Vlamakis H."/>
            <person name="Clish C."/>
            <person name="Bullock K."/>
            <person name="Deik A."/>
            <person name="Scott J."/>
            <person name="Pierce K.A."/>
            <person name="Xavier R.J."/>
            <person name="Alm E.J."/>
        </authorList>
    </citation>
    <scope>NUCLEOTIDE SEQUENCE [LARGE SCALE GENOMIC DNA]</scope>
    <source>
        <strain evidence="10 11">BIOML-A1</strain>
    </source>
</reference>
<comment type="caution">
    <text evidence="10">The sequence shown here is derived from an EMBL/GenBank/DDBJ whole genome shotgun (WGS) entry which is preliminary data.</text>
</comment>
<proteinExistence type="inferred from homology"/>
<dbReference type="AlphaFoldDB" id="A0A6L8SZ67"/>